<feature type="transmembrane region" description="Helical" evidence="8">
    <location>
        <begin position="236"/>
        <end position="255"/>
    </location>
</feature>
<reference evidence="9" key="1">
    <citation type="submission" date="2014-12" db="EMBL/GenBank/DDBJ databases">
        <title>Insight into the proteome of Arion vulgaris.</title>
        <authorList>
            <person name="Aradska J."/>
            <person name="Bulat T."/>
            <person name="Smidak R."/>
            <person name="Sarate P."/>
            <person name="Gangsoo J."/>
            <person name="Sialana F."/>
            <person name="Bilban M."/>
            <person name="Lubec G."/>
        </authorList>
    </citation>
    <scope>NUCLEOTIDE SEQUENCE</scope>
    <source>
        <tissue evidence="9">Skin</tissue>
    </source>
</reference>
<feature type="transmembrane region" description="Helical" evidence="8">
    <location>
        <begin position="72"/>
        <end position="93"/>
    </location>
</feature>
<feature type="region of interest" description="Disordered" evidence="7">
    <location>
        <begin position="351"/>
        <end position="373"/>
    </location>
</feature>
<organism evidence="9">
    <name type="scientific">Arion vulgaris</name>
    <dbReference type="NCBI Taxonomy" id="1028688"/>
    <lineage>
        <taxon>Eukaryota</taxon>
        <taxon>Metazoa</taxon>
        <taxon>Spiralia</taxon>
        <taxon>Lophotrochozoa</taxon>
        <taxon>Mollusca</taxon>
        <taxon>Gastropoda</taxon>
        <taxon>Heterobranchia</taxon>
        <taxon>Euthyneura</taxon>
        <taxon>Panpulmonata</taxon>
        <taxon>Eupulmonata</taxon>
        <taxon>Stylommatophora</taxon>
        <taxon>Helicina</taxon>
        <taxon>Arionoidea</taxon>
        <taxon>Arionidae</taxon>
        <taxon>Arion</taxon>
    </lineage>
</organism>
<dbReference type="InterPro" id="IPR004254">
    <property type="entry name" value="AdipoR/HlyIII-related"/>
</dbReference>
<dbReference type="GO" id="GO:0005496">
    <property type="term" value="F:steroid binding"/>
    <property type="evidence" value="ECO:0007669"/>
    <property type="project" value="TreeGrafter"/>
</dbReference>
<dbReference type="PANTHER" id="PTHR20855">
    <property type="entry name" value="ADIPOR/PROGESTIN RECEPTOR-RELATED"/>
    <property type="match status" value="1"/>
</dbReference>
<comment type="similarity">
    <text evidence="2">Belongs to the ADIPOR family.</text>
</comment>
<evidence type="ECO:0000256" key="3">
    <source>
        <dbReference type="ARBA" id="ARBA00022692"/>
    </source>
</evidence>
<keyword evidence="6" id="KW-0479">Metal-binding</keyword>
<feature type="transmembrane region" description="Helical" evidence="8">
    <location>
        <begin position="275"/>
        <end position="292"/>
    </location>
</feature>
<evidence type="ECO:0000256" key="7">
    <source>
        <dbReference type="SAM" id="MobiDB-lite"/>
    </source>
</evidence>
<dbReference type="AlphaFoldDB" id="A0A0B6ZW68"/>
<name>A0A0B6ZW68_9EUPU</name>
<sequence>MTGTFSQLPSFVTRCFLLRSQLSAGHDKMLSVEQVPDVLKEPYIFTGYRPIGKPWKYYFFSMLNLHNETVNVWTHAVGFFVVLFRLMDFFSAIDVLQDKVAWPVLGFGACCLLSLVLSAAAHLLHSRSLWHHFLFFLMDYMGVTFYTFGSGIISMFTCSSKGYHDALQGWFLPASVILGWFSFYACCLAKTHLSHDNTKRKSLMIAAVTLQGMFAAMPVLTRYWECLISPACNFQSLHHITKVFFTLFLCGITFGGSCPESWLPGCFDILGHGHQIFHVLSVIVMIFEIRAVDIEVNIIHTDRDLQPDLTQICLAFMSLFLLEIATIFYYVFFREASPEIPEHDLQNSLLSNSKTEVSEENAEDQDTSIKKYK</sequence>
<comment type="subcellular location">
    <subcellularLocation>
        <location evidence="1">Membrane</location>
        <topology evidence="1">Multi-pass membrane protein</topology>
    </subcellularLocation>
</comment>
<feature type="transmembrane region" description="Helical" evidence="8">
    <location>
        <begin position="170"/>
        <end position="191"/>
    </location>
</feature>
<keyword evidence="5 8" id="KW-0472">Membrane</keyword>
<evidence type="ECO:0000256" key="4">
    <source>
        <dbReference type="ARBA" id="ARBA00022989"/>
    </source>
</evidence>
<evidence type="ECO:0000313" key="9">
    <source>
        <dbReference type="EMBL" id="CEK71990.1"/>
    </source>
</evidence>
<protein>
    <submittedName>
        <fullName evidence="9">Uncharacterized protein</fullName>
    </submittedName>
</protein>
<evidence type="ECO:0000256" key="6">
    <source>
        <dbReference type="PIRSR" id="PIRSR604254-1"/>
    </source>
</evidence>
<feature type="transmembrane region" description="Helical" evidence="8">
    <location>
        <begin position="100"/>
        <end position="121"/>
    </location>
</feature>
<gene>
    <name evidence="9" type="primary">ORF80656</name>
</gene>
<dbReference type="PANTHER" id="PTHR20855:SF92">
    <property type="entry name" value="PROGESTIN AND ADIPOQ RECEPTOR FAMILY MEMBER 3-LIKE"/>
    <property type="match status" value="1"/>
</dbReference>
<dbReference type="EMBL" id="HACG01025125">
    <property type="protein sequence ID" value="CEK71990.1"/>
    <property type="molecule type" value="Transcribed_RNA"/>
</dbReference>
<evidence type="ECO:0000256" key="8">
    <source>
        <dbReference type="SAM" id="Phobius"/>
    </source>
</evidence>
<feature type="binding site" evidence="6">
    <location>
        <position position="274"/>
    </location>
    <ligand>
        <name>Zn(2+)</name>
        <dbReference type="ChEBI" id="CHEBI:29105"/>
    </ligand>
</feature>
<proteinExistence type="inferred from homology"/>
<feature type="transmembrane region" description="Helical" evidence="8">
    <location>
        <begin position="312"/>
        <end position="332"/>
    </location>
</feature>
<feature type="binding site" evidence="6">
    <location>
        <position position="122"/>
    </location>
    <ligand>
        <name>Zn(2+)</name>
        <dbReference type="ChEBI" id="CHEBI:29105"/>
    </ligand>
</feature>
<accession>A0A0B6ZW68</accession>
<feature type="transmembrane region" description="Helical" evidence="8">
    <location>
        <begin position="133"/>
        <end position="158"/>
    </location>
</feature>
<keyword evidence="4 8" id="KW-1133">Transmembrane helix</keyword>
<evidence type="ECO:0000256" key="2">
    <source>
        <dbReference type="ARBA" id="ARBA00007018"/>
    </source>
</evidence>
<dbReference type="GO" id="GO:0005886">
    <property type="term" value="C:plasma membrane"/>
    <property type="evidence" value="ECO:0007669"/>
    <property type="project" value="TreeGrafter"/>
</dbReference>
<evidence type="ECO:0000256" key="1">
    <source>
        <dbReference type="ARBA" id="ARBA00004141"/>
    </source>
</evidence>
<evidence type="ECO:0000256" key="5">
    <source>
        <dbReference type="ARBA" id="ARBA00023136"/>
    </source>
</evidence>
<feature type="binding site" evidence="6">
    <location>
        <position position="278"/>
    </location>
    <ligand>
        <name>Zn(2+)</name>
        <dbReference type="ChEBI" id="CHEBI:29105"/>
    </ligand>
</feature>
<dbReference type="GO" id="GO:0003707">
    <property type="term" value="F:nuclear steroid receptor activity"/>
    <property type="evidence" value="ECO:0007669"/>
    <property type="project" value="TreeGrafter"/>
</dbReference>
<feature type="transmembrane region" description="Helical" evidence="8">
    <location>
        <begin position="203"/>
        <end position="224"/>
    </location>
</feature>
<keyword evidence="3 8" id="KW-0812">Transmembrane</keyword>
<keyword evidence="6" id="KW-0862">Zinc</keyword>
<dbReference type="GO" id="GO:0046872">
    <property type="term" value="F:metal ion binding"/>
    <property type="evidence" value="ECO:0007669"/>
    <property type="project" value="UniProtKB-KW"/>
</dbReference>
<dbReference type="Pfam" id="PF03006">
    <property type="entry name" value="HlyIII"/>
    <property type="match status" value="1"/>
</dbReference>